<comment type="subcellular location">
    <subcellularLocation>
        <location evidence="1">Periplasm</location>
    </subcellularLocation>
</comment>
<dbReference type="PANTHER" id="PTHR43649">
    <property type="entry name" value="ARABINOSE-BINDING PROTEIN-RELATED"/>
    <property type="match status" value="1"/>
</dbReference>
<dbReference type="InterPro" id="IPR006059">
    <property type="entry name" value="SBP"/>
</dbReference>
<dbReference type="EMBL" id="FTMS01000007">
    <property type="protein sequence ID" value="SIQ34940.1"/>
    <property type="molecule type" value="Genomic_DNA"/>
</dbReference>
<dbReference type="SUPFAM" id="SSF53850">
    <property type="entry name" value="Periplasmic binding protein-like II"/>
    <property type="match status" value="1"/>
</dbReference>
<gene>
    <name evidence="4" type="ORF">SAMN05920897_107100</name>
</gene>
<dbReference type="Gene3D" id="3.40.190.10">
    <property type="entry name" value="Periplasmic binding protein-like II"/>
    <property type="match status" value="2"/>
</dbReference>
<proteinExistence type="inferred from homology"/>
<accession>A0A1N6S1J6</accession>
<feature type="transmembrane region" description="Helical" evidence="3">
    <location>
        <begin position="23"/>
        <end position="50"/>
    </location>
</feature>
<dbReference type="RefSeq" id="WP_094336474.1">
    <property type="nucleotide sequence ID" value="NZ_FTMS01000007.1"/>
</dbReference>
<dbReference type="STRING" id="159291.SAMN05920897_107100"/>
<keyword evidence="3" id="KW-1133">Transmembrane helix</keyword>
<reference evidence="4 5" key="1">
    <citation type="submission" date="2017-01" db="EMBL/GenBank/DDBJ databases">
        <authorList>
            <person name="Mah S.A."/>
            <person name="Swanson W.J."/>
            <person name="Moy G.W."/>
            <person name="Vacquier V.D."/>
        </authorList>
    </citation>
    <scope>NUCLEOTIDE SEQUENCE [LARGE SCALE GENOMIC DNA]</scope>
    <source>
        <strain evidence="4 5">ASpG1</strain>
    </source>
</reference>
<protein>
    <submittedName>
        <fullName evidence="4">Multiple sugar transport system substrate-binding protein</fullName>
    </submittedName>
</protein>
<sequence length="453" mass="50515">MKSHRKKRTCQARPARRTIVTPVILRVVAPALLLVVLLVILLAAAGGLLLQAHPGLARESRNPTLTVAWWGTPARHERTRAVLALYQEDNPGTDILAHSAEWGDYWHMLDTLLAAPRPPQVIQQDYAYLHHYVQEGALLPLDEFLRDGTITLPGVPDPLLEGGRLAGHLYGIPLGINAPALAYDPEALARAGVPRPTTDWTWDDFARIARQVHQETGLLTRPIFSGNPRVGFDTWLRQRDRSFFSSSGRGLGFSDPALLEDFWTLQRDLAREGLLAWGGDSLVEGRSWVEFIWSNAFPALQEEARRPLELALMPRITHSRRPGLYLKPAMFFSLARAGENPRSGARFLSFFLTHPGAARLLDMERGVPLVPAVHRDLRPRVTPAQRQVLDYIALVADGHSSPLDAPDPPGGARVQQLFRETTSQVLEGLVSPSRAAREFLARAERELFHQFLD</sequence>
<evidence type="ECO:0000313" key="4">
    <source>
        <dbReference type="EMBL" id="SIQ34940.1"/>
    </source>
</evidence>
<dbReference type="OrthoDB" id="9764112at2"/>
<evidence type="ECO:0000256" key="3">
    <source>
        <dbReference type="SAM" id="Phobius"/>
    </source>
</evidence>
<dbReference type="AlphaFoldDB" id="A0A1N6S1J6"/>
<dbReference type="Proteomes" id="UP000186400">
    <property type="component" value="Unassembled WGS sequence"/>
</dbReference>
<comment type="similarity">
    <text evidence="2">Belongs to the bacterial solute-binding protein 1 family.</text>
</comment>
<dbReference type="InterPro" id="IPR050490">
    <property type="entry name" value="Bact_solute-bd_prot1"/>
</dbReference>
<keyword evidence="4" id="KW-0762">Sugar transport</keyword>
<evidence type="ECO:0000313" key="5">
    <source>
        <dbReference type="Proteomes" id="UP000186400"/>
    </source>
</evidence>
<dbReference type="Pfam" id="PF13416">
    <property type="entry name" value="SBP_bac_8"/>
    <property type="match status" value="1"/>
</dbReference>
<evidence type="ECO:0000256" key="2">
    <source>
        <dbReference type="ARBA" id="ARBA00008520"/>
    </source>
</evidence>
<dbReference type="GO" id="GO:0042597">
    <property type="term" value="C:periplasmic space"/>
    <property type="evidence" value="ECO:0007669"/>
    <property type="project" value="UniProtKB-SubCell"/>
</dbReference>
<evidence type="ECO:0000256" key="1">
    <source>
        <dbReference type="ARBA" id="ARBA00004418"/>
    </source>
</evidence>
<keyword evidence="5" id="KW-1185">Reference proteome</keyword>
<keyword evidence="3" id="KW-0812">Transmembrane</keyword>
<organism evidence="4 5">
    <name type="scientific">Alkalispirochaeta americana</name>
    <dbReference type="NCBI Taxonomy" id="159291"/>
    <lineage>
        <taxon>Bacteria</taxon>
        <taxon>Pseudomonadati</taxon>
        <taxon>Spirochaetota</taxon>
        <taxon>Spirochaetia</taxon>
        <taxon>Spirochaetales</taxon>
        <taxon>Spirochaetaceae</taxon>
        <taxon>Alkalispirochaeta</taxon>
    </lineage>
</organism>
<dbReference type="PANTHER" id="PTHR43649:SF11">
    <property type="entry name" value="ABC TRANSPORTER SUBSTRATE-BINDING PROTEIN YESO-RELATED"/>
    <property type="match status" value="1"/>
</dbReference>
<name>A0A1N6S1J6_9SPIO</name>
<keyword evidence="4" id="KW-0813">Transport</keyword>
<keyword evidence="3" id="KW-0472">Membrane</keyword>